<dbReference type="NCBIfam" id="TIGR02550">
    <property type="entry name" value="flagell_flgL"/>
    <property type="match status" value="1"/>
</dbReference>
<keyword evidence="5" id="KW-0975">Bacterial flagellum</keyword>
<keyword evidence="7" id="KW-0966">Cell projection</keyword>
<keyword evidence="7" id="KW-0282">Flagellum</keyword>
<keyword evidence="8" id="KW-1185">Reference proteome</keyword>
<feature type="domain" description="Flagellin N-terminal" evidence="6">
    <location>
        <begin position="6"/>
        <end position="140"/>
    </location>
</feature>
<dbReference type="InterPro" id="IPR001029">
    <property type="entry name" value="Flagellin_N"/>
</dbReference>
<dbReference type="Gene3D" id="1.20.1330.10">
    <property type="entry name" value="f41 fragment of flagellin, N-terminal domain"/>
    <property type="match status" value="1"/>
</dbReference>
<dbReference type="InterPro" id="IPR001492">
    <property type="entry name" value="Flagellin"/>
</dbReference>
<sequence>MRVSSGQLNQIVLQGLRQQDKSYADVMTQMSSGLRINRISDDPLGTVSLIGLEREQTSYQQYRDNATRVMSRMEQSETYLNTSFNALLRVQDLALAASNDSATNDDRQAMASELRTLKDTLVNFANARDEEGNYLFSGSQLDTAPVSDTGAGLAYQGDNLRREVPVAQGVTLAANETIESVYFNGGNFFTDLETFITDLETGSATLDTTGPAMLDAIDRTVNGIGQKLTEVGSRIKSAKSLEMAQEDLALTNEKIRGKIQDLDYLDAMGRVSQIELAMNTTQKTYSKLSQLSLFNHL</sequence>
<evidence type="ECO:0000256" key="5">
    <source>
        <dbReference type="ARBA" id="ARBA00023143"/>
    </source>
</evidence>
<dbReference type="SUPFAM" id="SSF64518">
    <property type="entry name" value="Phase 1 flagellin"/>
    <property type="match status" value="1"/>
</dbReference>
<dbReference type="Proteomes" id="UP001269819">
    <property type="component" value="Unassembled WGS sequence"/>
</dbReference>
<keyword evidence="4" id="KW-0964">Secreted</keyword>
<proteinExistence type="inferred from homology"/>
<protein>
    <submittedName>
        <fullName evidence="7">Flagellar hook-associated protein FlgL</fullName>
    </submittedName>
</protein>
<dbReference type="Pfam" id="PF00669">
    <property type="entry name" value="Flagellin_N"/>
    <property type="match status" value="1"/>
</dbReference>
<dbReference type="EMBL" id="JAWIIJ010000004">
    <property type="protein sequence ID" value="MDV2078646.1"/>
    <property type="molecule type" value="Genomic_DNA"/>
</dbReference>
<reference evidence="7 8" key="1">
    <citation type="submission" date="2023-10" db="EMBL/GenBank/DDBJ databases">
        <title>Characteristics and mechanism of a salt-tolerant marine origin heterotrophic nitrifying- aerobic denitrifying bacteria Marinobacter xestospongiae HN1.</title>
        <authorList>
            <person name="Qi R."/>
        </authorList>
    </citation>
    <scope>NUCLEOTIDE SEQUENCE [LARGE SCALE GENOMIC DNA]</scope>
    <source>
        <strain evidence="7 8">HN1</strain>
    </source>
</reference>
<organism evidence="7 8">
    <name type="scientific">Marinobacter xestospongiae</name>
    <dbReference type="NCBI Taxonomy" id="994319"/>
    <lineage>
        <taxon>Bacteria</taxon>
        <taxon>Pseudomonadati</taxon>
        <taxon>Pseudomonadota</taxon>
        <taxon>Gammaproteobacteria</taxon>
        <taxon>Pseudomonadales</taxon>
        <taxon>Marinobacteraceae</taxon>
        <taxon>Marinobacter</taxon>
    </lineage>
</organism>
<evidence type="ECO:0000313" key="8">
    <source>
        <dbReference type="Proteomes" id="UP001269819"/>
    </source>
</evidence>
<evidence type="ECO:0000256" key="2">
    <source>
        <dbReference type="ARBA" id="ARBA00004613"/>
    </source>
</evidence>
<comment type="subcellular location">
    <subcellularLocation>
        <location evidence="1">Bacterial flagellum</location>
    </subcellularLocation>
    <subcellularLocation>
        <location evidence="2">Secreted</location>
    </subcellularLocation>
</comment>
<evidence type="ECO:0000256" key="4">
    <source>
        <dbReference type="ARBA" id="ARBA00022525"/>
    </source>
</evidence>
<dbReference type="PANTHER" id="PTHR42792">
    <property type="entry name" value="FLAGELLIN"/>
    <property type="match status" value="1"/>
</dbReference>
<evidence type="ECO:0000313" key="7">
    <source>
        <dbReference type="EMBL" id="MDV2078646.1"/>
    </source>
</evidence>
<dbReference type="InterPro" id="IPR013384">
    <property type="entry name" value="Flagell_FlgL"/>
</dbReference>
<dbReference type="RefSeq" id="WP_316973370.1">
    <property type="nucleotide sequence ID" value="NZ_JAWIIJ010000004.1"/>
</dbReference>
<gene>
    <name evidence="7" type="primary">flgL</name>
    <name evidence="7" type="ORF">RYS15_08110</name>
</gene>
<comment type="similarity">
    <text evidence="3">Belongs to the bacterial flagellin family.</text>
</comment>
<evidence type="ECO:0000259" key="6">
    <source>
        <dbReference type="Pfam" id="PF00669"/>
    </source>
</evidence>
<keyword evidence="7" id="KW-0969">Cilium</keyword>
<accession>A0ABU3VWT4</accession>
<dbReference type="PANTHER" id="PTHR42792:SF1">
    <property type="entry name" value="FLAGELLAR HOOK-ASSOCIATED PROTEIN 3"/>
    <property type="match status" value="1"/>
</dbReference>
<name>A0ABU3VWT4_9GAMM</name>
<evidence type="ECO:0000256" key="3">
    <source>
        <dbReference type="ARBA" id="ARBA00005709"/>
    </source>
</evidence>
<evidence type="ECO:0000256" key="1">
    <source>
        <dbReference type="ARBA" id="ARBA00004365"/>
    </source>
</evidence>
<comment type="caution">
    <text evidence="7">The sequence shown here is derived from an EMBL/GenBank/DDBJ whole genome shotgun (WGS) entry which is preliminary data.</text>
</comment>